<gene>
    <name evidence="2" type="ordered locus">CT1804</name>
</gene>
<dbReference type="AlphaFoldDB" id="Q8KBI3"/>
<dbReference type="eggNOG" id="ENOG5033PNE">
    <property type="taxonomic scope" value="Bacteria"/>
</dbReference>
<keyword evidence="3" id="KW-1185">Reference proteome</keyword>
<evidence type="ECO:0000313" key="2">
    <source>
        <dbReference type="EMBL" id="AAM73025.1"/>
    </source>
</evidence>
<evidence type="ECO:0000313" key="3">
    <source>
        <dbReference type="Proteomes" id="UP000001007"/>
    </source>
</evidence>
<organism evidence="2 3">
    <name type="scientific">Chlorobaculum tepidum (strain ATCC 49652 / DSM 12025 / NBRC 103806 / TLS)</name>
    <name type="common">Chlorobium tepidum</name>
    <dbReference type="NCBI Taxonomy" id="194439"/>
    <lineage>
        <taxon>Bacteria</taxon>
        <taxon>Pseudomonadati</taxon>
        <taxon>Chlorobiota</taxon>
        <taxon>Chlorobiia</taxon>
        <taxon>Chlorobiales</taxon>
        <taxon>Chlorobiaceae</taxon>
        <taxon>Chlorobaculum</taxon>
    </lineage>
</organism>
<evidence type="ECO:0000256" key="1">
    <source>
        <dbReference type="SAM" id="SignalP"/>
    </source>
</evidence>
<dbReference type="EMBL" id="AE006470">
    <property type="protein sequence ID" value="AAM73025.1"/>
    <property type="molecule type" value="Genomic_DNA"/>
</dbReference>
<dbReference type="SUPFAM" id="SSF56935">
    <property type="entry name" value="Porins"/>
    <property type="match status" value="1"/>
</dbReference>
<dbReference type="KEGG" id="cte:CT1804"/>
<dbReference type="Proteomes" id="UP000001007">
    <property type="component" value="Chromosome"/>
</dbReference>
<accession>Q8KBI3</accession>
<dbReference type="HOGENOM" id="CLU_777782_0_0_10"/>
<dbReference type="EnsemblBacteria" id="AAM73025">
    <property type="protein sequence ID" value="AAM73025"/>
    <property type="gene ID" value="CT1804"/>
</dbReference>
<feature type="chain" id="PRO_5004309152" evidence="1">
    <location>
        <begin position="37"/>
        <end position="386"/>
    </location>
</feature>
<reference evidence="2 3" key="1">
    <citation type="journal article" date="2002" name="Proc. Natl. Acad. Sci. U.S.A.">
        <title>The complete genome sequence of Chlorobium tepidum TLS, a photosynthetic, anaerobic, green-sulfur bacterium.</title>
        <authorList>
            <person name="Eisen J.A."/>
            <person name="Nelson K.E."/>
            <person name="Paulsen I.T."/>
            <person name="Heidelberg J.F."/>
            <person name="Wu M."/>
            <person name="Dodson R.J."/>
            <person name="Deboy R."/>
            <person name="Gwinn M.L."/>
            <person name="Nelson W.C."/>
            <person name="Haft D.H."/>
            <person name="Hickey E.K."/>
            <person name="Peterson J.D."/>
            <person name="Durkin A.S."/>
            <person name="Kolonay J.L."/>
            <person name="Yang F."/>
            <person name="Holt I."/>
            <person name="Umayam L.A."/>
            <person name="Mason T."/>
            <person name="Brenner M."/>
            <person name="Shea T.P."/>
            <person name="Parksey D."/>
            <person name="Nierman W.C."/>
            <person name="Feldblyum T.V."/>
            <person name="Hansen C.L."/>
            <person name="Craven M.B."/>
            <person name="Radune D."/>
            <person name="Vamathevan J."/>
            <person name="Khouri H."/>
            <person name="White O."/>
            <person name="Gruber T.M."/>
            <person name="Ketchum K.A."/>
            <person name="Venter J.C."/>
            <person name="Tettelin H."/>
            <person name="Bryant D.A."/>
            <person name="Fraser C.M."/>
        </authorList>
    </citation>
    <scope>NUCLEOTIDE SEQUENCE [LARGE SCALE GENOMIC DNA]</scope>
    <source>
        <strain evidence="3">ATCC 49652 / DSM 12025 / NBRC 103806 / TLS</strain>
    </source>
</reference>
<name>Q8KBI3_CHLTE</name>
<keyword evidence="1" id="KW-0732">Signal</keyword>
<sequence>MSSIRITQPNGEHTMKKMLSLAAMFAVLAYASPASAELKLSGDASVRLRDVSYFGDADQFSFTGSADDDVVYQYRVRLNAAADLGNGYFFKALVMNEDRNYAGGWQSVRHGNTETISLDISNFYFGRMLENSHWMVGRLPLNSFDNPIFDLTLYPAQPLANPVYNINFDRVFGGNYGVKLGNGMLNATLCVLDNDSHNNTSADGDGLFNDGYALHLDYKVNVGNVTLEPQFLSVLTNSDIWYQDITGRVTTLAYKVTPYTFGALVGVPAGNAKLSFGGFYTTCDDTTPNGGPHVKYDGYLLRVKGEIGNFMAWYDYNHTTVKPGGNDIKLNNHFVWAQYKIPVYSSAMGSVTLQPTLRYLASKRDDGFNNYSGERLRSELWATVTF</sequence>
<dbReference type="OrthoDB" id="596847at2"/>
<dbReference type="PATRIC" id="fig|194439.7.peg.1637"/>
<feature type="signal peptide" evidence="1">
    <location>
        <begin position="1"/>
        <end position="36"/>
    </location>
</feature>
<protein>
    <submittedName>
        <fullName evidence="2">Uncharacterized protein</fullName>
    </submittedName>
</protein>
<proteinExistence type="predicted"/>